<organism evidence="1">
    <name type="scientific">marine sediment metagenome</name>
    <dbReference type="NCBI Taxonomy" id="412755"/>
    <lineage>
        <taxon>unclassified sequences</taxon>
        <taxon>metagenomes</taxon>
        <taxon>ecological metagenomes</taxon>
    </lineage>
</organism>
<name>A0A0F9A5N7_9ZZZZ</name>
<feature type="non-terminal residue" evidence="1">
    <location>
        <position position="1"/>
    </location>
</feature>
<reference evidence="1" key="1">
    <citation type="journal article" date="2015" name="Nature">
        <title>Complex archaea that bridge the gap between prokaryotes and eukaryotes.</title>
        <authorList>
            <person name="Spang A."/>
            <person name="Saw J.H."/>
            <person name="Jorgensen S.L."/>
            <person name="Zaremba-Niedzwiedzka K."/>
            <person name="Martijn J."/>
            <person name="Lind A.E."/>
            <person name="van Eijk R."/>
            <person name="Schleper C."/>
            <person name="Guy L."/>
            <person name="Ettema T.J."/>
        </authorList>
    </citation>
    <scope>NUCLEOTIDE SEQUENCE</scope>
</reference>
<protein>
    <submittedName>
        <fullName evidence="1">Uncharacterized protein</fullName>
    </submittedName>
</protein>
<dbReference type="AlphaFoldDB" id="A0A0F9A5N7"/>
<accession>A0A0F9A5N7</accession>
<proteinExistence type="predicted"/>
<sequence length="358" mass="39480">KGWENATSSLKHTMIKRLVQNAANTFSVMESELLEENEVSVPSIKELWQEIKSLNGLFEGCDFRNNSLSVTTQPITLEHNDITLNLGRFEITIDFKADITGSYEHTVLMRALEPAPAPAEEDLVHPHIRDDEPCLGEAVGLMQKPFVQGQIESVFLILNGMLNTYNPDSPYCTIEKWYGEGSECSSCGEGVSEDDIYSCSDCGTSICNDCVALCRGCDQYYCENCASFVCGWCAESVCRKCDYNSCEGCGIPLCKNCVSGCCKSYCEKCNSTCVTCSSSFCPSCEGGECTVCNKQYCENCPLSCEECNAEMCKDCSNECVECSDAICPECTRDCENCGKNFCKNCIDEDECSLLKEKV</sequence>
<evidence type="ECO:0000313" key="1">
    <source>
        <dbReference type="EMBL" id="KKK93505.1"/>
    </source>
</evidence>
<gene>
    <name evidence="1" type="ORF">LCGC14_2692200</name>
</gene>
<comment type="caution">
    <text evidence="1">The sequence shown here is derived from an EMBL/GenBank/DDBJ whole genome shotgun (WGS) entry which is preliminary data.</text>
</comment>
<dbReference type="EMBL" id="LAZR01047744">
    <property type="protein sequence ID" value="KKK93505.1"/>
    <property type="molecule type" value="Genomic_DNA"/>
</dbReference>